<proteinExistence type="predicted"/>
<evidence type="ECO:0000259" key="1">
    <source>
        <dbReference type="Pfam" id="PF13480"/>
    </source>
</evidence>
<name>A0A7W7AYD5_9SPHN</name>
<dbReference type="PANTHER" id="PTHR36174:SF1">
    <property type="entry name" value="LIPID II:GLYCINE GLYCYLTRANSFERASE"/>
    <property type="match status" value="1"/>
</dbReference>
<dbReference type="Gene3D" id="3.40.630.30">
    <property type="match status" value="1"/>
</dbReference>
<protein>
    <submittedName>
        <fullName evidence="2">FemAB-related protein (PEP-CTERM system-associated)</fullName>
    </submittedName>
</protein>
<dbReference type="Pfam" id="PF13480">
    <property type="entry name" value="Acetyltransf_6"/>
    <property type="match status" value="1"/>
</dbReference>
<evidence type="ECO:0000313" key="2">
    <source>
        <dbReference type="EMBL" id="MBB4630661.1"/>
    </source>
</evidence>
<comment type="caution">
    <text evidence="2">The sequence shown here is derived from an EMBL/GenBank/DDBJ whole genome shotgun (WGS) entry which is preliminary data.</text>
</comment>
<organism evidence="2 3">
    <name type="scientific">Sphingosinicella soli</name>
    <dbReference type="NCBI Taxonomy" id="333708"/>
    <lineage>
        <taxon>Bacteria</taxon>
        <taxon>Pseudomonadati</taxon>
        <taxon>Pseudomonadota</taxon>
        <taxon>Alphaproteobacteria</taxon>
        <taxon>Sphingomonadales</taxon>
        <taxon>Sphingosinicellaceae</taxon>
        <taxon>Sphingosinicella</taxon>
    </lineage>
</organism>
<evidence type="ECO:0000313" key="3">
    <source>
        <dbReference type="Proteomes" id="UP000566324"/>
    </source>
</evidence>
<dbReference type="InterPro" id="IPR038740">
    <property type="entry name" value="BioF2-like_GNAT_dom"/>
</dbReference>
<accession>A0A7W7AYD5</accession>
<dbReference type="PANTHER" id="PTHR36174">
    <property type="entry name" value="LIPID II:GLYCINE GLYCYLTRANSFERASE"/>
    <property type="match status" value="1"/>
</dbReference>
<dbReference type="Proteomes" id="UP000566324">
    <property type="component" value="Unassembled WGS sequence"/>
</dbReference>
<dbReference type="SUPFAM" id="SSF55729">
    <property type="entry name" value="Acyl-CoA N-acyltransferases (Nat)"/>
    <property type="match status" value="1"/>
</dbReference>
<sequence length="350" mass="38455">MNAESPIAPTVTEIDIDDAAAAAAFDAAVQKHSGATPFHRAAWGRAIRDALGHTPRYLMAGDAVLPLIALRSRLFGSALISNAFAVRGGPLAADPRALAALDKAAWAIAEAAGIGVLEYRGTQALHPDWAAKAETYANFVRPLEADSEANLKAIPRKQRAEVRRSLTMDLSVRVASDAKALRDHFAVYSESVRNLGTPVFPARLFAEIVRHFGEDADILTVYHRDAPVASVLSLYDAHTVYPYYGGGTAGARALRANDHMYWMLMEHAVSRGRRNFDFGRSKYDTGAFAFKKNWGFEPQPLVYEYRLAEGRAMPDVNPNNPKYKLMTDVWSRLPLWLANRMGPFVARSLG</sequence>
<dbReference type="InterPro" id="IPR017469">
    <property type="entry name" value="PEP-CTERM_FemAB-rel"/>
</dbReference>
<dbReference type="InterPro" id="IPR016181">
    <property type="entry name" value="Acyl_CoA_acyltransferase"/>
</dbReference>
<feature type="domain" description="BioF2-like acetyltransferase" evidence="1">
    <location>
        <begin position="159"/>
        <end position="291"/>
    </location>
</feature>
<keyword evidence="3" id="KW-1185">Reference proteome</keyword>
<dbReference type="RefSeq" id="WP_184063917.1">
    <property type="nucleotide sequence ID" value="NZ_JACHNZ010000001.1"/>
</dbReference>
<dbReference type="AlphaFoldDB" id="A0A7W7AYD5"/>
<reference evidence="2 3" key="1">
    <citation type="submission" date="2020-08" db="EMBL/GenBank/DDBJ databases">
        <title>Genomic Encyclopedia of Type Strains, Phase IV (KMG-IV): sequencing the most valuable type-strain genomes for metagenomic binning, comparative biology and taxonomic classification.</title>
        <authorList>
            <person name="Goeker M."/>
        </authorList>
    </citation>
    <scope>NUCLEOTIDE SEQUENCE [LARGE SCALE GENOMIC DNA]</scope>
    <source>
        <strain evidence="2 3">DSM 17328</strain>
    </source>
</reference>
<gene>
    <name evidence="2" type="ORF">GGQ98_000262</name>
</gene>
<dbReference type="NCBIfam" id="TIGR03019">
    <property type="entry name" value="pepcterm_femAB"/>
    <property type="match status" value="1"/>
</dbReference>
<dbReference type="EMBL" id="JACHNZ010000001">
    <property type="protein sequence ID" value="MBB4630661.1"/>
    <property type="molecule type" value="Genomic_DNA"/>
</dbReference>
<dbReference type="InterPro" id="IPR050644">
    <property type="entry name" value="PG_Glycine_Bridge_Synth"/>
</dbReference>